<name>A0AAD0YUW0_CHRID</name>
<evidence type="ECO:0000313" key="1">
    <source>
        <dbReference type="EMBL" id="AZB19474.1"/>
    </source>
</evidence>
<dbReference type="AlphaFoldDB" id="A0AAD0YUW0"/>
<dbReference type="Proteomes" id="UP000269015">
    <property type="component" value="Chromosome"/>
</dbReference>
<gene>
    <name evidence="1" type="ORF">EG352_17695</name>
</gene>
<dbReference type="EMBL" id="CP033930">
    <property type="protein sequence ID" value="AZB19474.1"/>
    <property type="molecule type" value="Genomic_DNA"/>
</dbReference>
<sequence>MNNLDEFNFFISVLEKDQNNRPSSFKIEIIKNSKNFQNITYNPSAWPVIKDSLALTRANYFANDTIINDGVEHFHDFIIADFNFDGLEDFAILYDFGGNGGPSYSYFFQNEKGEFLSNKEFPLNEGPFPKIINKADKTLVIKRPKGCCKTNTTVFQLQKNNWKIISTTDEAME</sequence>
<dbReference type="InterPro" id="IPR058087">
    <property type="entry name" value="XAC2610_dom"/>
</dbReference>
<accession>A0AAD0YUW0</accession>
<reference evidence="1 2" key="1">
    <citation type="submission" date="2018-11" db="EMBL/GenBank/DDBJ databases">
        <title>Proposal to divide the Flavobacteriaceae and reorganize its genera based on Amino Acid Identity values calculated from whole genome sequences.</title>
        <authorList>
            <person name="Nicholson A.C."/>
            <person name="Gulvik C.A."/>
            <person name="Whitney A.M."/>
            <person name="Humrighouse B.W."/>
            <person name="Bell M."/>
            <person name="Holmes B."/>
            <person name="Steigerwalt A.G."/>
            <person name="Villarma A."/>
            <person name="Sheth M."/>
            <person name="Batra D."/>
            <person name="Pryor J."/>
            <person name="Bernardet J.-F."/>
            <person name="Hugo C."/>
            <person name="Kampfer P."/>
            <person name="Newman J."/>
            <person name="McQuiston J.R."/>
        </authorList>
    </citation>
    <scope>NUCLEOTIDE SEQUENCE [LARGE SCALE GENOMIC DNA]</scope>
    <source>
        <strain evidence="1 2">H5559</strain>
    </source>
</reference>
<dbReference type="NCBIfam" id="NF047539">
    <property type="entry name" value="XAC2610_fam"/>
    <property type="match status" value="1"/>
</dbReference>
<proteinExistence type="predicted"/>
<protein>
    <submittedName>
        <fullName evidence="1">Uncharacterized protein</fullName>
    </submittedName>
</protein>
<evidence type="ECO:0000313" key="2">
    <source>
        <dbReference type="Proteomes" id="UP000269015"/>
    </source>
</evidence>
<organism evidence="1 2">
    <name type="scientific">Chryseobacterium indologenes</name>
    <name type="common">Flavobacterium indologenes</name>
    <dbReference type="NCBI Taxonomy" id="253"/>
    <lineage>
        <taxon>Bacteria</taxon>
        <taxon>Pseudomonadati</taxon>
        <taxon>Bacteroidota</taxon>
        <taxon>Flavobacteriia</taxon>
        <taxon>Flavobacteriales</taxon>
        <taxon>Weeksellaceae</taxon>
        <taxon>Chryseobacterium group</taxon>
        <taxon>Chryseobacterium</taxon>
    </lineage>
</organism>